<comment type="caution">
    <text evidence="18">The sequence shown here is derived from an EMBL/GenBank/DDBJ whole genome shotgun (WGS) entry which is preliminary data.</text>
</comment>
<dbReference type="GO" id="GO:0006281">
    <property type="term" value="P:DNA repair"/>
    <property type="evidence" value="ECO:0007669"/>
    <property type="project" value="UniProtKB-UniRule"/>
</dbReference>
<keyword evidence="5 15" id="KW-0548">Nucleotidyltransferase</keyword>
<organism evidence="18 19">
    <name type="scientific">Nocardia speluncae</name>
    <dbReference type="NCBI Taxonomy" id="419477"/>
    <lineage>
        <taxon>Bacteria</taxon>
        <taxon>Bacillati</taxon>
        <taxon>Actinomycetota</taxon>
        <taxon>Actinomycetes</taxon>
        <taxon>Mycobacteriales</taxon>
        <taxon>Nocardiaceae</taxon>
        <taxon>Nocardia</taxon>
    </lineage>
</organism>
<dbReference type="RefSeq" id="WP_084470839.1">
    <property type="nucleotide sequence ID" value="NZ_JAAXOO010000007.1"/>
</dbReference>
<evidence type="ECO:0000256" key="1">
    <source>
        <dbReference type="ARBA" id="ARBA00010945"/>
    </source>
</evidence>
<name>A0A846XSR6_9NOCA</name>
<dbReference type="SUPFAM" id="SSF100879">
    <property type="entry name" value="Lesion bypass DNA polymerase (Y-family), little finger domain"/>
    <property type="match status" value="1"/>
</dbReference>
<keyword evidence="8 15" id="KW-0227">DNA damage</keyword>
<keyword evidence="6 15" id="KW-0235">DNA replication</keyword>
<gene>
    <name evidence="15" type="primary">dinB</name>
    <name evidence="18" type="ORF">HGA13_26600</name>
</gene>
<feature type="site" description="Substrate discrimination" evidence="15">
    <location>
        <position position="7"/>
    </location>
</feature>
<comment type="subunit">
    <text evidence="15">Monomer.</text>
</comment>
<dbReference type="FunFam" id="1.10.150.20:FF:000068">
    <property type="entry name" value="DNA polymerase IV"/>
    <property type="match status" value="1"/>
</dbReference>
<keyword evidence="7 15" id="KW-0479">Metal-binding</keyword>
<evidence type="ECO:0000259" key="17">
    <source>
        <dbReference type="PROSITE" id="PS50173"/>
    </source>
</evidence>
<feature type="binding site" evidence="15">
    <location>
        <position position="97"/>
    </location>
    <ligand>
        <name>Mg(2+)</name>
        <dbReference type="ChEBI" id="CHEBI:18420"/>
    </ligand>
</feature>
<dbReference type="HAMAP" id="MF_01113">
    <property type="entry name" value="DNApol_IV"/>
    <property type="match status" value="1"/>
</dbReference>
<keyword evidence="11 15" id="KW-0238">DNA-binding</keyword>
<dbReference type="PANTHER" id="PTHR11076:SF33">
    <property type="entry name" value="DNA POLYMERASE KAPPA"/>
    <property type="match status" value="1"/>
</dbReference>
<feature type="region of interest" description="Disordered" evidence="16">
    <location>
        <begin position="349"/>
        <end position="452"/>
    </location>
</feature>
<evidence type="ECO:0000256" key="12">
    <source>
        <dbReference type="ARBA" id="ARBA00023204"/>
    </source>
</evidence>
<dbReference type="CDD" id="cd03586">
    <property type="entry name" value="PolY_Pol_IV_kappa"/>
    <property type="match status" value="1"/>
</dbReference>
<keyword evidence="19" id="KW-1185">Reference proteome</keyword>
<feature type="binding site" evidence="15">
    <location>
        <position position="2"/>
    </location>
    <ligand>
        <name>Mg(2+)</name>
        <dbReference type="ChEBI" id="CHEBI:18420"/>
    </ligand>
</feature>
<evidence type="ECO:0000256" key="16">
    <source>
        <dbReference type="SAM" id="MobiDB-lite"/>
    </source>
</evidence>
<dbReference type="PANTHER" id="PTHR11076">
    <property type="entry name" value="DNA REPAIR POLYMERASE UMUC / TRANSFERASE FAMILY MEMBER"/>
    <property type="match status" value="1"/>
</dbReference>
<sequence>MDMDAFFASCEQLTRPTLQGRPVLVGGAGARGVVAGASYEARVFGARSAMPMHQARRLVGVTAVVVPPRGALYGVLSGRVFDTLRARIPVLETLSFDEAFGEPAELAGATVPAVLDFCAELRAAVRESTGLVASVGAGTGKQLAKIASGMAKPDGIRVIAPGEQQELLAGLPVRKLWGIGPVAGNRLRALGIETIGAFAALPEVEAVSILGGSIGAALHRLARGIDDRPVAERAEAKQISAETTYESDIVTLERLRPAITEMAAAAHRRLLRDGRAARTVVLKLKRADMSITTRSSTLPYATEDLATLTAAAQRAALDPRELGPVRLVGVGYAGLSTIRQESLFPELDRLGADPTDPAADVAGHGETVSPARHFPNGSAHDDTSGPVGQGFPAAPSVAGSADGDPDPAGRGQRVVAPEFVAAEQESSVDSVRSPVGESPSEASDGPAGAARDDTAETFGAAADPGVTAGEVVQWRAGSDVRHPEFGFGWVQGSGHGRVTVRFESRSTGPGIARTFAADNTELRPADPLGSLS</sequence>
<dbReference type="GO" id="GO:0003887">
    <property type="term" value="F:DNA-directed DNA polymerase activity"/>
    <property type="evidence" value="ECO:0007669"/>
    <property type="project" value="UniProtKB-UniRule"/>
</dbReference>
<evidence type="ECO:0000256" key="8">
    <source>
        <dbReference type="ARBA" id="ARBA00022763"/>
    </source>
</evidence>
<dbReference type="AlphaFoldDB" id="A0A846XSR6"/>
<keyword evidence="9 15" id="KW-0460">Magnesium</keyword>
<reference evidence="18 19" key="1">
    <citation type="submission" date="2020-04" db="EMBL/GenBank/DDBJ databases">
        <title>MicrobeNet Type strains.</title>
        <authorList>
            <person name="Nicholson A.C."/>
        </authorList>
    </citation>
    <scope>NUCLEOTIDE SEQUENCE [LARGE SCALE GENOMIC DNA]</scope>
    <source>
        <strain evidence="18 19">DSM 45078</strain>
    </source>
</reference>
<dbReference type="Gene3D" id="1.10.150.20">
    <property type="entry name" value="5' to 3' exonuclease, C-terminal subdomain"/>
    <property type="match status" value="1"/>
</dbReference>
<evidence type="ECO:0000256" key="6">
    <source>
        <dbReference type="ARBA" id="ARBA00022705"/>
    </source>
</evidence>
<dbReference type="EMBL" id="JAAXOO010000007">
    <property type="protein sequence ID" value="NKY36614.1"/>
    <property type="molecule type" value="Genomic_DNA"/>
</dbReference>
<protein>
    <recommendedName>
        <fullName evidence="15">DNA polymerase IV</fullName>
        <shortName evidence="15">Pol IV</shortName>
        <ecNumber evidence="15">2.7.7.7</ecNumber>
    </recommendedName>
</protein>
<dbReference type="GO" id="GO:0005829">
    <property type="term" value="C:cytosol"/>
    <property type="evidence" value="ECO:0007669"/>
    <property type="project" value="TreeGrafter"/>
</dbReference>
<dbReference type="Pfam" id="PF00817">
    <property type="entry name" value="IMS"/>
    <property type="match status" value="1"/>
</dbReference>
<dbReference type="EC" id="2.7.7.7" evidence="15"/>
<dbReference type="NCBIfam" id="NF002882">
    <property type="entry name" value="PRK03348.1"/>
    <property type="match status" value="1"/>
</dbReference>
<evidence type="ECO:0000313" key="19">
    <source>
        <dbReference type="Proteomes" id="UP000565715"/>
    </source>
</evidence>
<comment type="function">
    <text evidence="13 15">Poorly processive, error-prone DNA polymerase involved in untargeted mutagenesis. Copies undamaged DNA at stalled replication forks, which arise in vivo from mismatched or misaligned primer ends. These misaligned primers can be extended by PolIV. Exhibits no 3'-5' exonuclease (proofreading) activity. May be involved in translesional synthesis, in conjunction with the beta clamp from PolIII.</text>
</comment>
<keyword evidence="2 15" id="KW-0515">Mutator protein</keyword>
<keyword evidence="10 15" id="KW-0239">DNA-directed DNA polymerase</keyword>
<evidence type="ECO:0000256" key="2">
    <source>
        <dbReference type="ARBA" id="ARBA00022457"/>
    </source>
</evidence>
<dbReference type="InterPro" id="IPR036775">
    <property type="entry name" value="DNA_pol_Y-fam_lit_finger_sf"/>
</dbReference>
<evidence type="ECO:0000256" key="7">
    <source>
        <dbReference type="ARBA" id="ARBA00022723"/>
    </source>
</evidence>
<dbReference type="Pfam" id="PF11799">
    <property type="entry name" value="IMS_C"/>
    <property type="match status" value="1"/>
</dbReference>
<dbReference type="InterPro" id="IPR022880">
    <property type="entry name" value="DNApol_IV"/>
</dbReference>
<dbReference type="Proteomes" id="UP000565715">
    <property type="component" value="Unassembled WGS sequence"/>
</dbReference>
<accession>A0A846XSR6</accession>
<feature type="active site" evidence="15">
    <location>
        <position position="98"/>
    </location>
</feature>
<evidence type="ECO:0000256" key="4">
    <source>
        <dbReference type="ARBA" id="ARBA00022679"/>
    </source>
</evidence>
<dbReference type="GO" id="GO:0000287">
    <property type="term" value="F:magnesium ion binding"/>
    <property type="evidence" value="ECO:0007669"/>
    <property type="project" value="UniProtKB-UniRule"/>
</dbReference>
<evidence type="ECO:0000256" key="10">
    <source>
        <dbReference type="ARBA" id="ARBA00022932"/>
    </source>
</evidence>
<keyword evidence="3 15" id="KW-0963">Cytoplasm</keyword>
<dbReference type="Gene3D" id="3.30.70.270">
    <property type="match status" value="1"/>
</dbReference>
<comment type="cofactor">
    <cofactor evidence="15">
        <name>Mg(2+)</name>
        <dbReference type="ChEBI" id="CHEBI:18420"/>
    </cofactor>
    <text evidence="15">Binds 2 magnesium ions per subunit.</text>
</comment>
<comment type="similarity">
    <text evidence="1 15">Belongs to the DNA polymerase type-Y family.</text>
</comment>
<dbReference type="InterPro" id="IPR043502">
    <property type="entry name" value="DNA/RNA_pol_sf"/>
</dbReference>
<dbReference type="GO" id="GO:0006261">
    <property type="term" value="P:DNA-templated DNA replication"/>
    <property type="evidence" value="ECO:0007669"/>
    <property type="project" value="UniProtKB-UniRule"/>
</dbReference>
<dbReference type="Pfam" id="PF11798">
    <property type="entry name" value="IMS_HHH"/>
    <property type="match status" value="1"/>
</dbReference>
<evidence type="ECO:0000256" key="3">
    <source>
        <dbReference type="ARBA" id="ARBA00022490"/>
    </source>
</evidence>
<evidence type="ECO:0000256" key="15">
    <source>
        <dbReference type="HAMAP-Rule" id="MF_01113"/>
    </source>
</evidence>
<keyword evidence="4 15" id="KW-0808">Transferase</keyword>
<dbReference type="Gene3D" id="3.30.1490.100">
    <property type="entry name" value="DNA polymerase, Y-family, little finger domain"/>
    <property type="match status" value="1"/>
</dbReference>
<evidence type="ECO:0000256" key="11">
    <source>
        <dbReference type="ARBA" id="ARBA00023125"/>
    </source>
</evidence>
<evidence type="ECO:0000256" key="13">
    <source>
        <dbReference type="ARBA" id="ARBA00025589"/>
    </source>
</evidence>
<comment type="catalytic activity">
    <reaction evidence="14 15">
        <text>DNA(n) + a 2'-deoxyribonucleoside 5'-triphosphate = DNA(n+1) + diphosphate</text>
        <dbReference type="Rhea" id="RHEA:22508"/>
        <dbReference type="Rhea" id="RHEA-COMP:17339"/>
        <dbReference type="Rhea" id="RHEA-COMP:17340"/>
        <dbReference type="ChEBI" id="CHEBI:33019"/>
        <dbReference type="ChEBI" id="CHEBI:61560"/>
        <dbReference type="ChEBI" id="CHEBI:173112"/>
        <dbReference type="EC" id="2.7.7.7"/>
    </reaction>
</comment>
<dbReference type="InterPro" id="IPR043128">
    <property type="entry name" value="Rev_trsase/Diguanyl_cyclase"/>
</dbReference>
<proteinExistence type="inferred from homology"/>
<dbReference type="InterPro" id="IPR050116">
    <property type="entry name" value="DNA_polymerase-Y"/>
</dbReference>
<dbReference type="InterPro" id="IPR001126">
    <property type="entry name" value="UmuC"/>
</dbReference>
<dbReference type="Gene3D" id="3.40.1170.60">
    <property type="match status" value="1"/>
</dbReference>
<dbReference type="GO" id="GO:0042276">
    <property type="term" value="P:error-prone translesion synthesis"/>
    <property type="evidence" value="ECO:0007669"/>
    <property type="project" value="TreeGrafter"/>
</dbReference>
<comment type="subcellular location">
    <subcellularLocation>
        <location evidence="15">Cytoplasm</location>
    </subcellularLocation>
</comment>
<evidence type="ECO:0000256" key="9">
    <source>
        <dbReference type="ARBA" id="ARBA00022842"/>
    </source>
</evidence>
<dbReference type="SUPFAM" id="SSF56672">
    <property type="entry name" value="DNA/RNA polymerases"/>
    <property type="match status" value="1"/>
</dbReference>
<evidence type="ECO:0000256" key="14">
    <source>
        <dbReference type="ARBA" id="ARBA00049244"/>
    </source>
</evidence>
<feature type="domain" description="UmuC" evidence="17">
    <location>
        <begin position="1"/>
        <end position="180"/>
    </location>
</feature>
<dbReference type="InterPro" id="IPR024728">
    <property type="entry name" value="PolY_HhH_motif"/>
</dbReference>
<dbReference type="GO" id="GO:0009432">
    <property type="term" value="P:SOS response"/>
    <property type="evidence" value="ECO:0007669"/>
    <property type="project" value="TreeGrafter"/>
</dbReference>
<dbReference type="GO" id="GO:0003684">
    <property type="term" value="F:damaged DNA binding"/>
    <property type="evidence" value="ECO:0007669"/>
    <property type="project" value="InterPro"/>
</dbReference>
<evidence type="ECO:0000313" key="18">
    <source>
        <dbReference type="EMBL" id="NKY36614.1"/>
    </source>
</evidence>
<dbReference type="InterPro" id="IPR017961">
    <property type="entry name" value="DNA_pol_Y-fam_little_finger"/>
</dbReference>
<dbReference type="PROSITE" id="PS50173">
    <property type="entry name" value="UMUC"/>
    <property type="match status" value="1"/>
</dbReference>
<keyword evidence="12 15" id="KW-0234">DNA repair</keyword>
<evidence type="ECO:0000256" key="5">
    <source>
        <dbReference type="ARBA" id="ARBA00022695"/>
    </source>
</evidence>